<gene>
    <name evidence="1" type="ORF">OXX778_LOCUS8411</name>
</gene>
<sequence>MSISRSNSSYYLNNFITHSAEQFYGYNLFDIKLEDVRANLQDIDIQSSQSIEFDDKMDYEINNRVDSIEVLSNVFMEPIFVNTGYEIDRVNALNENIQRDLMYSGIECQRERLVVPAFYHQLNQEAKNQFNSFMNYQKFYN</sequence>
<evidence type="ECO:0000313" key="1">
    <source>
        <dbReference type="EMBL" id="CAF0840159.1"/>
    </source>
</evidence>
<reference evidence="1" key="1">
    <citation type="submission" date="2021-02" db="EMBL/GenBank/DDBJ databases">
        <authorList>
            <person name="Nowell W R."/>
        </authorList>
    </citation>
    <scope>NUCLEOTIDE SEQUENCE</scope>
    <source>
        <strain evidence="1">Ploen Becks lab</strain>
    </source>
</reference>
<name>A0A813VR27_9BILA</name>
<accession>A0A813VR27</accession>
<comment type="caution">
    <text evidence="1">The sequence shown here is derived from an EMBL/GenBank/DDBJ whole genome shotgun (WGS) entry which is preliminary data.</text>
</comment>
<dbReference type="AlphaFoldDB" id="A0A813VR27"/>
<organism evidence="1 2">
    <name type="scientific">Brachionus calyciflorus</name>
    <dbReference type="NCBI Taxonomy" id="104777"/>
    <lineage>
        <taxon>Eukaryota</taxon>
        <taxon>Metazoa</taxon>
        <taxon>Spiralia</taxon>
        <taxon>Gnathifera</taxon>
        <taxon>Rotifera</taxon>
        <taxon>Eurotatoria</taxon>
        <taxon>Monogononta</taxon>
        <taxon>Pseudotrocha</taxon>
        <taxon>Ploima</taxon>
        <taxon>Brachionidae</taxon>
        <taxon>Brachionus</taxon>
    </lineage>
</organism>
<dbReference type="Proteomes" id="UP000663879">
    <property type="component" value="Unassembled WGS sequence"/>
</dbReference>
<dbReference type="EMBL" id="CAJNOC010001154">
    <property type="protein sequence ID" value="CAF0840159.1"/>
    <property type="molecule type" value="Genomic_DNA"/>
</dbReference>
<proteinExistence type="predicted"/>
<protein>
    <submittedName>
        <fullName evidence="1">Uncharacterized protein</fullName>
    </submittedName>
</protein>
<keyword evidence="2" id="KW-1185">Reference proteome</keyword>
<evidence type="ECO:0000313" key="2">
    <source>
        <dbReference type="Proteomes" id="UP000663879"/>
    </source>
</evidence>